<reference evidence="2" key="3">
    <citation type="submission" date="2015-04" db="UniProtKB">
        <authorList>
            <consortium name="EnsemblPlants"/>
        </authorList>
    </citation>
    <scope>IDENTIFICATION</scope>
    <source>
        <strain evidence="2">cv. Jemalong A17</strain>
    </source>
</reference>
<dbReference type="AlphaFoldDB" id="A0A072U7Q8"/>
<keyword evidence="3" id="KW-1185">Reference proteome</keyword>
<dbReference type="Proteomes" id="UP000002051">
    <property type="component" value="Chromosome 6"/>
</dbReference>
<name>A0A072U7Q8_MEDTR</name>
<dbReference type="EMBL" id="CM001222">
    <property type="protein sequence ID" value="KEH25371.1"/>
    <property type="molecule type" value="Genomic_DNA"/>
</dbReference>
<evidence type="ECO:0000313" key="2">
    <source>
        <dbReference type="EnsemblPlants" id="KEH25371"/>
    </source>
</evidence>
<dbReference type="HOGENOM" id="CLU_2871045_0_0_1"/>
<protein>
    <submittedName>
        <fullName evidence="1 2">Uncharacterized protein</fullName>
    </submittedName>
</protein>
<evidence type="ECO:0000313" key="1">
    <source>
        <dbReference type="EMBL" id="KEH25371.1"/>
    </source>
</evidence>
<gene>
    <name evidence="1" type="ordered locus">MTR_6g018980</name>
</gene>
<organism evidence="1 3">
    <name type="scientific">Medicago truncatula</name>
    <name type="common">Barrel medic</name>
    <name type="synonym">Medicago tribuloides</name>
    <dbReference type="NCBI Taxonomy" id="3880"/>
    <lineage>
        <taxon>Eukaryota</taxon>
        <taxon>Viridiplantae</taxon>
        <taxon>Streptophyta</taxon>
        <taxon>Embryophyta</taxon>
        <taxon>Tracheophyta</taxon>
        <taxon>Spermatophyta</taxon>
        <taxon>Magnoliopsida</taxon>
        <taxon>eudicotyledons</taxon>
        <taxon>Gunneridae</taxon>
        <taxon>Pentapetalae</taxon>
        <taxon>rosids</taxon>
        <taxon>fabids</taxon>
        <taxon>Fabales</taxon>
        <taxon>Fabaceae</taxon>
        <taxon>Papilionoideae</taxon>
        <taxon>50 kb inversion clade</taxon>
        <taxon>NPAAA clade</taxon>
        <taxon>Hologalegina</taxon>
        <taxon>IRL clade</taxon>
        <taxon>Trifolieae</taxon>
        <taxon>Medicago</taxon>
    </lineage>
</organism>
<reference evidence="1 3" key="1">
    <citation type="journal article" date="2011" name="Nature">
        <title>The Medicago genome provides insight into the evolution of rhizobial symbioses.</title>
        <authorList>
            <person name="Young N.D."/>
            <person name="Debelle F."/>
            <person name="Oldroyd G.E."/>
            <person name="Geurts R."/>
            <person name="Cannon S.B."/>
            <person name="Udvardi M.K."/>
            <person name="Benedito V.A."/>
            <person name="Mayer K.F."/>
            <person name="Gouzy J."/>
            <person name="Schoof H."/>
            <person name="Van de Peer Y."/>
            <person name="Proost S."/>
            <person name="Cook D.R."/>
            <person name="Meyers B.C."/>
            <person name="Spannagl M."/>
            <person name="Cheung F."/>
            <person name="De Mita S."/>
            <person name="Krishnakumar V."/>
            <person name="Gundlach H."/>
            <person name="Zhou S."/>
            <person name="Mudge J."/>
            <person name="Bharti A.K."/>
            <person name="Murray J.D."/>
            <person name="Naoumkina M.A."/>
            <person name="Rosen B."/>
            <person name="Silverstein K.A."/>
            <person name="Tang H."/>
            <person name="Rombauts S."/>
            <person name="Zhao P.X."/>
            <person name="Zhou P."/>
            <person name="Barbe V."/>
            <person name="Bardou P."/>
            <person name="Bechner M."/>
            <person name="Bellec A."/>
            <person name="Berger A."/>
            <person name="Berges H."/>
            <person name="Bidwell S."/>
            <person name="Bisseling T."/>
            <person name="Choisne N."/>
            <person name="Couloux A."/>
            <person name="Denny R."/>
            <person name="Deshpande S."/>
            <person name="Dai X."/>
            <person name="Doyle J.J."/>
            <person name="Dudez A.M."/>
            <person name="Farmer A.D."/>
            <person name="Fouteau S."/>
            <person name="Franken C."/>
            <person name="Gibelin C."/>
            <person name="Gish J."/>
            <person name="Goldstein S."/>
            <person name="Gonzalez A.J."/>
            <person name="Green P.J."/>
            <person name="Hallab A."/>
            <person name="Hartog M."/>
            <person name="Hua A."/>
            <person name="Humphray S.J."/>
            <person name="Jeong D.H."/>
            <person name="Jing Y."/>
            <person name="Jocker A."/>
            <person name="Kenton S.M."/>
            <person name="Kim D.J."/>
            <person name="Klee K."/>
            <person name="Lai H."/>
            <person name="Lang C."/>
            <person name="Lin S."/>
            <person name="Macmil S.L."/>
            <person name="Magdelenat G."/>
            <person name="Matthews L."/>
            <person name="McCorrison J."/>
            <person name="Monaghan E.L."/>
            <person name="Mun J.H."/>
            <person name="Najar F.Z."/>
            <person name="Nicholson C."/>
            <person name="Noirot C."/>
            <person name="O'Bleness M."/>
            <person name="Paule C.R."/>
            <person name="Poulain J."/>
            <person name="Prion F."/>
            <person name="Qin B."/>
            <person name="Qu C."/>
            <person name="Retzel E.F."/>
            <person name="Riddle C."/>
            <person name="Sallet E."/>
            <person name="Samain S."/>
            <person name="Samson N."/>
            <person name="Sanders I."/>
            <person name="Saurat O."/>
            <person name="Scarpelli C."/>
            <person name="Schiex T."/>
            <person name="Segurens B."/>
            <person name="Severin A.J."/>
            <person name="Sherrier D.J."/>
            <person name="Shi R."/>
            <person name="Sims S."/>
            <person name="Singer S.R."/>
            <person name="Sinharoy S."/>
            <person name="Sterck L."/>
            <person name="Viollet A."/>
            <person name="Wang B.B."/>
            <person name="Wang K."/>
            <person name="Wang M."/>
            <person name="Wang X."/>
            <person name="Warfsmann J."/>
            <person name="Weissenbach J."/>
            <person name="White D.D."/>
            <person name="White J.D."/>
            <person name="Wiley G.B."/>
            <person name="Wincker P."/>
            <person name="Xing Y."/>
            <person name="Yang L."/>
            <person name="Yao Z."/>
            <person name="Ying F."/>
            <person name="Zhai J."/>
            <person name="Zhou L."/>
            <person name="Zuber A."/>
            <person name="Denarie J."/>
            <person name="Dixon R.A."/>
            <person name="May G.D."/>
            <person name="Schwartz D.C."/>
            <person name="Rogers J."/>
            <person name="Quetier F."/>
            <person name="Town C.D."/>
            <person name="Roe B.A."/>
        </authorList>
    </citation>
    <scope>NUCLEOTIDE SEQUENCE [LARGE SCALE GENOMIC DNA]</scope>
    <source>
        <strain evidence="1">A17</strain>
        <strain evidence="2 3">cv. Jemalong A17</strain>
    </source>
</reference>
<reference evidence="1 3" key="2">
    <citation type="journal article" date="2014" name="BMC Genomics">
        <title>An improved genome release (version Mt4.0) for the model legume Medicago truncatula.</title>
        <authorList>
            <person name="Tang H."/>
            <person name="Krishnakumar V."/>
            <person name="Bidwell S."/>
            <person name="Rosen B."/>
            <person name="Chan A."/>
            <person name="Zhou S."/>
            <person name="Gentzbittel L."/>
            <person name="Childs K.L."/>
            <person name="Yandell M."/>
            <person name="Gundlach H."/>
            <person name="Mayer K.F."/>
            <person name="Schwartz D.C."/>
            <person name="Town C.D."/>
        </authorList>
    </citation>
    <scope>GENOME REANNOTATION</scope>
    <source>
        <strain evidence="1">A17</strain>
        <strain evidence="2 3">cv. Jemalong A17</strain>
    </source>
</reference>
<sequence>MSPPICVAASIGGRDHCVCWDDSEVGGLHTSKKEEKEEENYSDEMMVDKKNKSCAKTLYIIVKD</sequence>
<evidence type="ECO:0000313" key="3">
    <source>
        <dbReference type="Proteomes" id="UP000002051"/>
    </source>
</evidence>
<dbReference type="EnsemblPlants" id="KEH25371">
    <property type="protein sequence ID" value="KEH25371"/>
    <property type="gene ID" value="MTR_6g018980"/>
</dbReference>
<proteinExistence type="predicted"/>
<accession>A0A072U7Q8</accession>